<feature type="transmembrane region" description="Helical" evidence="9">
    <location>
        <begin position="46"/>
        <end position="66"/>
    </location>
</feature>
<evidence type="ECO:0000256" key="1">
    <source>
        <dbReference type="ARBA" id="ARBA00004141"/>
    </source>
</evidence>
<dbReference type="AlphaFoldDB" id="A0A1S6IM29"/>
<dbReference type="EMBL" id="CP019728">
    <property type="protein sequence ID" value="AQS52613.1"/>
    <property type="molecule type" value="Genomic_DNA"/>
</dbReference>
<proteinExistence type="inferred from homology"/>
<evidence type="ECO:0000256" key="9">
    <source>
        <dbReference type="RuleBase" id="RU363032"/>
    </source>
</evidence>
<dbReference type="GO" id="GO:0031460">
    <property type="term" value="P:glycine betaine transport"/>
    <property type="evidence" value="ECO:0007669"/>
    <property type="project" value="TreeGrafter"/>
</dbReference>
<comment type="similarity">
    <text evidence="8">In the N-terminal section; belongs to the binding-protein-dependent transport system permease family.</text>
</comment>
<dbReference type="PANTHER" id="PTHR47737:SF1">
    <property type="entry name" value="GLYCINE BETAINE_PROLINE BETAINE TRANSPORT SYSTEM PERMEASE PROTEIN PROW"/>
    <property type="match status" value="1"/>
</dbReference>
<organism evidence="11 12">
    <name type="scientific">Jeotgalibaca dankookensis</name>
    <dbReference type="NCBI Taxonomy" id="708126"/>
    <lineage>
        <taxon>Bacteria</taxon>
        <taxon>Bacillati</taxon>
        <taxon>Bacillota</taxon>
        <taxon>Bacilli</taxon>
        <taxon>Lactobacillales</taxon>
        <taxon>Carnobacteriaceae</taxon>
        <taxon>Jeotgalibaca</taxon>
    </lineage>
</organism>
<dbReference type="InterPro" id="IPR000515">
    <property type="entry name" value="MetI-like"/>
</dbReference>
<evidence type="ECO:0000256" key="7">
    <source>
        <dbReference type="ARBA" id="ARBA00035642"/>
    </source>
</evidence>
<reference evidence="11 12" key="1">
    <citation type="journal article" date="2014" name="Int. J. Syst. Evol. Microbiol.">
        <title>Jeotgalibaca dankookensis gen. nov., sp. nov., a member of the family Carnobacteriaceae, isolated from seujeot (Korean traditional food).</title>
        <authorList>
            <person name="Lee D.G."/>
            <person name="Trujillo M.E."/>
            <person name="Kang H."/>
            <person name="Ahn T.Y."/>
        </authorList>
    </citation>
    <scope>NUCLEOTIDE SEQUENCE [LARGE SCALE GENOMIC DNA]</scope>
    <source>
        <strain evidence="11 12">EX-07</strain>
    </source>
</reference>
<dbReference type="GO" id="GO:0015871">
    <property type="term" value="P:choline transport"/>
    <property type="evidence" value="ECO:0007669"/>
    <property type="project" value="TreeGrafter"/>
</dbReference>
<dbReference type="Proteomes" id="UP000188993">
    <property type="component" value="Chromosome"/>
</dbReference>
<evidence type="ECO:0000313" key="11">
    <source>
        <dbReference type="EMBL" id="AQS52613.1"/>
    </source>
</evidence>
<evidence type="ECO:0000256" key="3">
    <source>
        <dbReference type="ARBA" id="ARBA00022475"/>
    </source>
</evidence>
<dbReference type="RefSeq" id="WP_062467990.1">
    <property type="nucleotide sequence ID" value="NZ_BBYN01000005.1"/>
</dbReference>
<keyword evidence="6 9" id="KW-0472">Membrane</keyword>
<dbReference type="PANTHER" id="PTHR47737">
    <property type="entry name" value="GLYCINE BETAINE/PROLINE BETAINE TRANSPORT SYSTEM PERMEASE PROTEIN PROW"/>
    <property type="match status" value="1"/>
</dbReference>
<evidence type="ECO:0000256" key="2">
    <source>
        <dbReference type="ARBA" id="ARBA00022448"/>
    </source>
</evidence>
<dbReference type="STRING" id="708126.BW727_100204"/>
<feature type="transmembrane region" description="Helical" evidence="9">
    <location>
        <begin position="140"/>
        <end position="167"/>
    </location>
</feature>
<keyword evidence="12" id="KW-1185">Reference proteome</keyword>
<keyword evidence="4 9" id="KW-0812">Transmembrane</keyword>
<name>A0A1S6IM29_9LACT</name>
<comment type="similarity">
    <text evidence="7">In the C-terminal section; belongs to the OsmX family.</text>
</comment>
<dbReference type="GO" id="GO:0015226">
    <property type="term" value="F:carnitine transmembrane transporter activity"/>
    <property type="evidence" value="ECO:0007669"/>
    <property type="project" value="TreeGrafter"/>
</dbReference>
<keyword evidence="5 9" id="KW-1133">Transmembrane helix</keyword>
<evidence type="ECO:0000313" key="12">
    <source>
        <dbReference type="Proteomes" id="UP000188993"/>
    </source>
</evidence>
<accession>A0A1S6IM29</accession>
<dbReference type="KEGG" id="jda:BW727_100204"/>
<dbReference type="InterPro" id="IPR035906">
    <property type="entry name" value="MetI-like_sf"/>
</dbReference>
<dbReference type="CDD" id="cd06261">
    <property type="entry name" value="TM_PBP2"/>
    <property type="match status" value="1"/>
</dbReference>
<dbReference type="Gene3D" id="3.40.190.10">
    <property type="entry name" value="Periplasmic binding protein-like II"/>
    <property type="match status" value="1"/>
</dbReference>
<feature type="domain" description="ABC transmembrane type-1" evidence="10">
    <location>
        <begin position="93"/>
        <end position="272"/>
    </location>
</feature>
<evidence type="ECO:0000256" key="8">
    <source>
        <dbReference type="ARBA" id="ARBA00035652"/>
    </source>
</evidence>
<sequence>MDFLTQTIPVADWIDAFTQWLTTTFSGLFGFLQTVGSVAMNAMTDLLLLVPPLLFIVLLTVGMYFITKRKLGLTAFVLIGLLFIYNQGLWANLMNTVTLVLVASLISIVIGIPLGIMMAKSKVAHNIITPILDFMQTMPSFVYLIPAVAFFGIGMVPGVFASVIFALPPTVRFTNLGITQVPEDLQEASESFGSTGWQKLIKLELPLAKETIFAGINQTTMLALSMVVTASMIGAPGLGEGVLAGLQRAEIGKGFVSGISLVILAIIIDRVTQNLNRPRKAKTAAERKTSKRNTLIGTVVALLALVGGVFYYVSSQDKEQDITLSSVQWDSEIASTNVLALVLEDLGYNVDIKYLDVSVMYSAVATGEADATIAAWLPVTQGPIYDKYKDTLVDLGPNLTGVRNGLTVPAYMDVDSIEDLTDEAGKQITGIEPGAGITGLTETVISSYDNLDGWTQKTSSTGAMTVELGQAIENQEEIVITGWTPHWMFEKYDLKMLEDPQGLISKEESIYTFAREGLEEDMPEVYNVLENFNWTVEDMQSVMVELNDDVDPEVAARNWIAANPEMVQSWVKE</sequence>
<dbReference type="Pfam" id="PF04069">
    <property type="entry name" value="OpuAC"/>
    <property type="match status" value="1"/>
</dbReference>
<keyword evidence="2 9" id="KW-0813">Transport</keyword>
<dbReference type="SUPFAM" id="SSF53850">
    <property type="entry name" value="Periplasmic binding protein-like II"/>
    <property type="match status" value="1"/>
</dbReference>
<evidence type="ECO:0000256" key="4">
    <source>
        <dbReference type="ARBA" id="ARBA00022692"/>
    </source>
</evidence>
<comment type="similarity">
    <text evidence="9">Belongs to the binding-protein-dependent transport system permease family.</text>
</comment>
<gene>
    <name evidence="11" type="primary">gbuB</name>
    <name evidence="11" type="ORF">BW727_100204</name>
</gene>
<dbReference type="FunFam" id="1.10.3720.10:FF:000001">
    <property type="entry name" value="Glycine betaine ABC transporter, permease"/>
    <property type="match status" value="1"/>
</dbReference>
<dbReference type="Gene3D" id="1.10.3720.10">
    <property type="entry name" value="MetI-like"/>
    <property type="match status" value="1"/>
</dbReference>
<comment type="subcellular location">
    <subcellularLocation>
        <location evidence="9">Cell membrane</location>
        <topology evidence="9">Multi-pass membrane protein</topology>
    </subcellularLocation>
    <subcellularLocation>
        <location evidence="1">Membrane</location>
        <topology evidence="1">Multi-pass membrane protein</topology>
    </subcellularLocation>
</comment>
<dbReference type="PROSITE" id="PS50928">
    <property type="entry name" value="ABC_TM1"/>
    <property type="match status" value="1"/>
</dbReference>
<evidence type="ECO:0000259" key="10">
    <source>
        <dbReference type="PROSITE" id="PS50928"/>
    </source>
</evidence>
<dbReference type="Gene3D" id="3.40.190.100">
    <property type="entry name" value="Glycine betaine-binding periplasmic protein, domain 2"/>
    <property type="match status" value="1"/>
</dbReference>
<dbReference type="Pfam" id="PF00528">
    <property type="entry name" value="BPD_transp_1"/>
    <property type="match status" value="1"/>
</dbReference>
<feature type="transmembrane region" description="Helical" evidence="9">
    <location>
        <begin position="254"/>
        <end position="272"/>
    </location>
</feature>
<evidence type="ECO:0000256" key="5">
    <source>
        <dbReference type="ARBA" id="ARBA00022989"/>
    </source>
</evidence>
<feature type="transmembrane region" description="Helical" evidence="9">
    <location>
        <begin position="97"/>
        <end position="119"/>
    </location>
</feature>
<dbReference type="InterPro" id="IPR007210">
    <property type="entry name" value="ABC_Gly_betaine_transp_sub-bd"/>
</dbReference>
<protein>
    <submittedName>
        <fullName evidence="11">Glycine betaine/carnitine transport permease protein GbuB</fullName>
    </submittedName>
</protein>
<dbReference type="GO" id="GO:0005275">
    <property type="term" value="F:amine transmembrane transporter activity"/>
    <property type="evidence" value="ECO:0007669"/>
    <property type="project" value="TreeGrafter"/>
</dbReference>
<feature type="transmembrane region" description="Helical" evidence="9">
    <location>
        <begin position="73"/>
        <end position="91"/>
    </location>
</feature>
<evidence type="ECO:0000256" key="6">
    <source>
        <dbReference type="ARBA" id="ARBA00023136"/>
    </source>
</evidence>
<dbReference type="OrthoDB" id="9787902at2"/>
<dbReference type="CDD" id="cd13639">
    <property type="entry name" value="PBP2_OpuAC_like"/>
    <property type="match status" value="1"/>
</dbReference>
<dbReference type="GO" id="GO:0043190">
    <property type="term" value="C:ATP-binding cassette (ABC) transporter complex"/>
    <property type="evidence" value="ECO:0007669"/>
    <property type="project" value="InterPro"/>
</dbReference>
<dbReference type="SUPFAM" id="SSF161098">
    <property type="entry name" value="MetI-like"/>
    <property type="match status" value="1"/>
</dbReference>
<keyword evidence="3" id="KW-1003">Cell membrane</keyword>
<feature type="transmembrane region" description="Helical" evidence="9">
    <location>
        <begin position="293"/>
        <end position="313"/>
    </location>
</feature>